<keyword evidence="8" id="KW-1185">Reference proteome</keyword>
<evidence type="ECO:0000313" key="7">
    <source>
        <dbReference type="EMBL" id="MBB6339859.1"/>
    </source>
</evidence>
<dbReference type="PANTHER" id="PTHR30085">
    <property type="entry name" value="AMINO ACID ABC TRANSPORTER PERMEASE"/>
    <property type="match status" value="1"/>
</dbReference>
<dbReference type="InterPro" id="IPR001638">
    <property type="entry name" value="Solute-binding_3/MltF_N"/>
</dbReference>
<sequence length="342" mass="36967">MKQVKFPLALLAATLTLGSVTQVQAGATLDAVKKKGFVQCGISDGLPGFSYADAKGKYVGLDVDVCRAVAAAVFGDAEKVKYSPLTAKERFTALQSGEVDILSRNTTWTSSRDAAMGLNFTGVTYYDGQGFLVNKKLGVASARELDGATVCIQAGTTTELNLADYFRAHNLKFTPITYDTSDESAKSLESGRCDVLTSDQSQLYAQRIKLAAPDDYVVLPEVISKEPLGPAVRQGDEEWFDVVRWTLYAQLNAEELGVSSANVEELAKSTKNPDIARLLGAEGEYGKDLKLSKDWAVQIVKQVGNYGEIFERNVGAGSQLKIERGLNALWNKGGLQYAPPVR</sequence>
<reference evidence="7 8" key="1">
    <citation type="submission" date="2020-08" db="EMBL/GenBank/DDBJ databases">
        <title>Functional genomics of gut bacteria from endangered species of beetles.</title>
        <authorList>
            <person name="Carlos-Shanley C."/>
        </authorList>
    </citation>
    <scope>NUCLEOTIDE SEQUENCE [LARGE SCALE GENOMIC DNA]</scope>
    <source>
        <strain evidence="7 8">S00202</strain>
    </source>
</reference>
<dbReference type="RefSeq" id="WP_184679570.1">
    <property type="nucleotide sequence ID" value="NZ_JACHLL010000001.1"/>
</dbReference>
<name>A0A7X0ESD7_9PSED</name>
<keyword evidence="2" id="KW-0813">Transport</keyword>
<gene>
    <name evidence="7" type="ORF">HNP49_000009</name>
</gene>
<dbReference type="Proteomes" id="UP000557193">
    <property type="component" value="Unassembled WGS sequence"/>
</dbReference>
<protein>
    <submittedName>
        <fullName evidence="7">General L-amino acid transport system substrate-binding protein</fullName>
    </submittedName>
</protein>
<dbReference type="InterPro" id="IPR051455">
    <property type="entry name" value="Bact_solute-bind_prot3"/>
</dbReference>
<proteinExistence type="inferred from homology"/>
<dbReference type="SMART" id="SM00062">
    <property type="entry name" value="PBPb"/>
    <property type="match status" value="1"/>
</dbReference>
<comment type="caution">
    <text evidence="7">The sequence shown here is derived from an EMBL/GenBank/DDBJ whole genome shotgun (WGS) entry which is preliminary data.</text>
</comment>
<evidence type="ECO:0000313" key="8">
    <source>
        <dbReference type="Proteomes" id="UP000557193"/>
    </source>
</evidence>
<organism evidence="7 8">
    <name type="scientific">Pseudomonas fluvialis</name>
    <dbReference type="NCBI Taxonomy" id="1793966"/>
    <lineage>
        <taxon>Bacteria</taxon>
        <taxon>Pseudomonadati</taxon>
        <taxon>Pseudomonadota</taxon>
        <taxon>Gammaproteobacteria</taxon>
        <taxon>Pseudomonadales</taxon>
        <taxon>Pseudomonadaceae</taxon>
        <taxon>Pseudomonas</taxon>
    </lineage>
</organism>
<dbReference type="CDD" id="cd13692">
    <property type="entry name" value="PBP2_BztA"/>
    <property type="match status" value="1"/>
</dbReference>
<feature type="chain" id="PRO_5031452022" evidence="5">
    <location>
        <begin position="26"/>
        <end position="342"/>
    </location>
</feature>
<evidence type="ECO:0000256" key="2">
    <source>
        <dbReference type="ARBA" id="ARBA00022448"/>
    </source>
</evidence>
<dbReference type="EMBL" id="JACHLL010000001">
    <property type="protein sequence ID" value="MBB6339859.1"/>
    <property type="molecule type" value="Genomic_DNA"/>
</dbReference>
<feature type="domain" description="Solute-binding protein family 3/N-terminal" evidence="6">
    <location>
        <begin position="37"/>
        <end position="266"/>
    </location>
</feature>
<dbReference type="PROSITE" id="PS01039">
    <property type="entry name" value="SBP_BACTERIAL_3"/>
    <property type="match status" value="1"/>
</dbReference>
<comment type="similarity">
    <text evidence="1 4">Belongs to the bacterial solute-binding protein 3 family.</text>
</comment>
<dbReference type="SUPFAM" id="SSF53850">
    <property type="entry name" value="Periplasmic binding protein-like II"/>
    <property type="match status" value="1"/>
</dbReference>
<feature type="signal peptide" evidence="5">
    <location>
        <begin position="1"/>
        <end position="25"/>
    </location>
</feature>
<dbReference type="GO" id="GO:0006865">
    <property type="term" value="P:amino acid transport"/>
    <property type="evidence" value="ECO:0007669"/>
    <property type="project" value="TreeGrafter"/>
</dbReference>
<dbReference type="PANTHER" id="PTHR30085:SF7">
    <property type="entry name" value="AMINO-ACID ABC TRANSPORTER-BINDING PROTEIN YHDW-RELATED"/>
    <property type="match status" value="1"/>
</dbReference>
<dbReference type="AlphaFoldDB" id="A0A7X0ESD7"/>
<evidence type="ECO:0000256" key="5">
    <source>
        <dbReference type="SAM" id="SignalP"/>
    </source>
</evidence>
<evidence type="ECO:0000256" key="3">
    <source>
        <dbReference type="ARBA" id="ARBA00022729"/>
    </source>
</evidence>
<keyword evidence="3 5" id="KW-0732">Signal</keyword>
<evidence type="ECO:0000256" key="1">
    <source>
        <dbReference type="ARBA" id="ARBA00010333"/>
    </source>
</evidence>
<dbReference type="Pfam" id="PF00497">
    <property type="entry name" value="SBP_bac_3"/>
    <property type="match status" value="1"/>
</dbReference>
<dbReference type="Gene3D" id="3.40.190.10">
    <property type="entry name" value="Periplasmic binding protein-like II"/>
    <property type="match status" value="2"/>
</dbReference>
<evidence type="ECO:0000256" key="4">
    <source>
        <dbReference type="RuleBase" id="RU003744"/>
    </source>
</evidence>
<accession>A0A7X0ESD7</accession>
<dbReference type="InterPro" id="IPR018313">
    <property type="entry name" value="SBP_3_CS"/>
</dbReference>
<evidence type="ECO:0000259" key="6">
    <source>
        <dbReference type="SMART" id="SM00062"/>
    </source>
</evidence>